<dbReference type="AlphaFoldDB" id="A0A7W6MPT2"/>
<accession>A0A7W6MPT2</accession>
<keyword evidence="2" id="KW-1185">Reference proteome</keyword>
<evidence type="ECO:0000313" key="1">
    <source>
        <dbReference type="EMBL" id="MBB4003229.1"/>
    </source>
</evidence>
<dbReference type="Proteomes" id="UP000588647">
    <property type="component" value="Unassembled WGS sequence"/>
</dbReference>
<protein>
    <submittedName>
        <fullName evidence="1">Uncharacterized protein</fullName>
    </submittedName>
</protein>
<dbReference type="RefSeq" id="WP_183208120.1">
    <property type="nucleotide sequence ID" value="NZ_JAAAMM010000003.1"/>
</dbReference>
<evidence type="ECO:0000313" key="2">
    <source>
        <dbReference type="Proteomes" id="UP000588647"/>
    </source>
</evidence>
<name>A0A7W6MPT2_9HYPH</name>
<reference evidence="1 2" key="1">
    <citation type="submission" date="2020-08" db="EMBL/GenBank/DDBJ databases">
        <title>Genomic Encyclopedia of Type Strains, Phase IV (KMG-IV): sequencing the most valuable type-strain genomes for metagenomic binning, comparative biology and taxonomic classification.</title>
        <authorList>
            <person name="Goeker M."/>
        </authorList>
    </citation>
    <scope>NUCLEOTIDE SEQUENCE [LARGE SCALE GENOMIC DNA]</scope>
    <source>
        <strain evidence="1 2">DSM 103570</strain>
    </source>
</reference>
<sequence>MSIEINEADRFLAKGSDGKAYDVHQVLVPESEGSPERTEWLLSSGVKLTTSDGISFTVPWEDLTLTKVGGQT</sequence>
<comment type="caution">
    <text evidence="1">The sequence shown here is derived from an EMBL/GenBank/DDBJ whole genome shotgun (WGS) entry which is preliminary data.</text>
</comment>
<organism evidence="1 2">
    <name type="scientific">Aurantimonas endophytica</name>
    <dbReference type="NCBI Taxonomy" id="1522175"/>
    <lineage>
        <taxon>Bacteria</taxon>
        <taxon>Pseudomonadati</taxon>
        <taxon>Pseudomonadota</taxon>
        <taxon>Alphaproteobacteria</taxon>
        <taxon>Hyphomicrobiales</taxon>
        <taxon>Aurantimonadaceae</taxon>
        <taxon>Aurantimonas</taxon>
    </lineage>
</organism>
<gene>
    <name evidence="1" type="ORF">GGR03_002310</name>
</gene>
<proteinExistence type="predicted"/>
<dbReference type="EMBL" id="JACIEM010000003">
    <property type="protein sequence ID" value="MBB4003229.1"/>
    <property type="molecule type" value="Genomic_DNA"/>
</dbReference>